<protein>
    <recommendedName>
        <fullName evidence="12">Manganese transport regulator</fullName>
    </recommendedName>
</protein>
<name>A0ABN2JYA3_9ACTN</name>
<dbReference type="Gene3D" id="2.30.30.90">
    <property type="match status" value="1"/>
</dbReference>
<dbReference type="InterPro" id="IPR036390">
    <property type="entry name" value="WH_DNA-bd_sf"/>
</dbReference>
<dbReference type="InterPro" id="IPR022687">
    <property type="entry name" value="HTH_DTXR"/>
</dbReference>
<organism evidence="14 15">
    <name type="scientific">Aeromicrobium alkaliterrae</name>
    <dbReference type="NCBI Taxonomy" id="302168"/>
    <lineage>
        <taxon>Bacteria</taxon>
        <taxon>Bacillati</taxon>
        <taxon>Actinomycetota</taxon>
        <taxon>Actinomycetes</taxon>
        <taxon>Propionibacteriales</taxon>
        <taxon>Nocardioidaceae</taxon>
        <taxon>Aeromicrobium</taxon>
    </lineage>
</organism>
<evidence type="ECO:0000313" key="15">
    <source>
        <dbReference type="Proteomes" id="UP001501057"/>
    </source>
</evidence>
<dbReference type="InterPro" id="IPR008988">
    <property type="entry name" value="Transcriptional_repressor_C"/>
</dbReference>
<keyword evidence="15" id="KW-1185">Reference proteome</keyword>
<keyword evidence="10" id="KW-0804">Transcription</keyword>
<evidence type="ECO:0000256" key="5">
    <source>
        <dbReference type="ARBA" id="ARBA00022491"/>
    </source>
</evidence>
<dbReference type="RefSeq" id="WP_344201694.1">
    <property type="nucleotide sequence ID" value="NZ_BAAAME010000004.1"/>
</dbReference>
<keyword evidence="4" id="KW-0963">Cytoplasm</keyword>
<keyword evidence="8" id="KW-0238">DNA-binding</keyword>
<dbReference type="Pfam" id="PF02742">
    <property type="entry name" value="Fe_dep_repr_C"/>
    <property type="match status" value="1"/>
</dbReference>
<comment type="subunit">
    <text evidence="3">Homodimer.</text>
</comment>
<evidence type="ECO:0000256" key="6">
    <source>
        <dbReference type="ARBA" id="ARBA00023004"/>
    </source>
</evidence>
<dbReference type="InterPro" id="IPR038157">
    <property type="entry name" value="FeoA_core_dom"/>
</dbReference>
<comment type="similarity">
    <text evidence="2">Belongs to the DtxR/MntR family.</text>
</comment>
<accession>A0ABN2JYA3</accession>
<evidence type="ECO:0000256" key="7">
    <source>
        <dbReference type="ARBA" id="ARBA00023015"/>
    </source>
</evidence>
<evidence type="ECO:0000256" key="9">
    <source>
        <dbReference type="ARBA" id="ARBA00023159"/>
    </source>
</evidence>
<dbReference type="SUPFAM" id="SSF47979">
    <property type="entry name" value="Iron-dependent repressor protein, dimerization domain"/>
    <property type="match status" value="1"/>
</dbReference>
<keyword evidence="6" id="KW-0408">Iron</keyword>
<comment type="subcellular location">
    <subcellularLocation>
        <location evidence="1">Cytoplasm</location>
    </subcellularLocation>
</comment>
<keyword evidence="5" id="KW-0678">Repressor</keyword>
<evidence type="ECO:0000256" key="3">
    <source>
        <dbReference type="ARBA" id="ARBA00011738"/>
    </source>
</evidence>
<dbReference type="InterPro" id="IPR022689">
    <property type="entry name" value="Iron_dep_repressor"/>
</dbReference>
<dbReference type="Proteomes" id="UP001501057">
    <property type="component" value="Unassembled WGS sequence"/>
</dbReference>
<proteinExistence type="inferred from homology"/>
<evidence type="ECO:0000256" key="8">
    <source>
        <dbReference type="ARBA" id="ARBA00023125"/>
    </source>
</evidence>
<evidence type="ECO:0000259" key="13">
    <source>
        <dbReference type="PROSITE" id="PS50944"/>
    </source>
</evidence>
<dbReference type="InterPro" id="IPR050536">
    <property type="entry name" value="DtxR_MntR_Metal-Reg"/>
</dbReference>
<evidence type="ECO:0000256" key="4">
    <source>
        <dbReference type="ARBA" id="ARBA00022490"/>
    </source>
</evidence>
<dbReference type="PROSITE" id="PS50944">
    <property type="entry name" value="HTH_DTXR"/>
    <property type="match status" value="1"/>
</dbReference>
<dbReference type="Pfam" id="PF04023">
    <property type="entry name" value="FeoA"/>
    <property type="match status" value="1"/>
</dbReference>
<evidence type="ECO:0000256" key="10">
    <source>
        <dbReference type="ARBA" id="ARBA00023163"/>
    </source>
</evidence>
<keyword evidence="9" id="KW-0010">Activator</keyword>
<evidence type="ECO:0000256" key="2">
    <source>
        <dbReference type="ARBA" id="ARBA00007871"/>
    </source>
</evidence>
<evidence type="ECO:0000256" key="11">
    <source>
        <dbReference type="ARBA" id="ARBA00023211"/>
    </source>
</evidence>
<dbReference type="EMBL" id="BAAAME010000004">
    <property type="protein sequence ID" value="GAA1742599.1"/>
    <property type="molecule type" value="Genomic_DNA"/>
</dbReference>
<dbReference type="InterPro" id="IPR036388">
    <property type="entry name" value="WH-like_DNA-bd_sf"/>
</dbReference>
<dbReference type="InterPro" id="IPR007167">
    <property type="entry name" value="Fe-transptr_FeoA-like"/>
</dbReference>
<evidence type="ECO:0000256" key="1">
    <source>
        <dbReference type="ARBA" id="ARBA00004496"/>
    </source>
</evidence>
<evidence type="ECO:0000256" key="12">
    <source>
        <dbReference type="ARBA" id="ARBA00032593"/>
    </source>
</evidence>
<feature type="domain" description="HTH dtxR-type" evidence="13">
    <location>
        <begin position="9"/>
        <end position="71"/>
    </location>
</feature>
<dbReference type="SMART" id="SM00899">
    <property type="entry name" value="FeoA"/>
    <property type="match status" value="1"/>
</dbReference>
<gene>
    <name evidence="14" type="ORF">GCM10009710_23430</name>
</gene>
<dbReference type="Gene3D" id="1.10.60.10">
    <property type="entry name" value="Iron dependent repressor, metal binding and dimerisation domain"/>
    <property type="match status" value="1"/>
</dbReference>
<dbReference type="InterPro" id="IPR036421">
    <property type="entry name" value="Fe_dep_repressor_sf"/>
</dbReference>
<dbReference type="PANTHER" id="PTHR33238:SF11">
    <property type="entry name" value="TRANSCRIPTIONAL REGULATOR MNTR"/>
    <property type="match status" value="1"/>
</dbReference>
<reference evidence="14 15" key="1">
    <citation type="journal article" date="2019" name="Int. J. Syst. Evol. Microbiol.">
        <title>The Global Catalogue of Microorganisms (GCM) 10K type strain sequencing project: providing services to taxonomists for standard genome sequencing and annotation.</title>
        <authorList>
            <consortium name="The Broad Institute Genomics Platform"/>
            <consortium name="The Broad Institute Genome Sequencing Center for Infectious Disease"/>
            <person name="Wu L."/>
            <person name="Ma J."/>
        </authorList>
    </citation>
    <scope>NUCLEOTIDE SEQUENCE [LARGE SCALE GENOMIC DNA]</scope>
    <source>
        <strain evidence="14 15">JCM 13518</strain>
    </source>
</reference>
<dbReference type="Pfam" id="PF01325">
    <property type="entry name" value="Fe_dep_repress"/>
    <property type="match status" value="1"/>
</dbReference>
<dbReference type="PANTHER" id="PTHR33238">
    <property type="entry name" value="IRON (METAL) DEPENDENT REPRESSOR, DTXR FAMILY"/>
    <property type="match status" value="1"/>
</dbReference>
<dbReference type="SUPFAM" id="SSF46785">
    <property type="entry name" value="Winged helix' DNA-binding domain"/>
    <property type="match status" value="1"/>
</dbReference>
<comment type="caution">
    <text evidence="14">The sequence shown here is derived from an EMBL/GenBank/DDBJ whole genome shotgun (WGS) entry which is preliminary data.</text>
</comment>
<sequence>MTVTSVGDLTPSVQNYLKAIWSLQEWTTEPVTASRIAERVDLRTSTVSGALAKLTEQELIDHDPYGAVELTPAGRTLALAMVRRHRLIETFLVQVLHYTWDQVDDEAESLEHAVSDFMVDRIDEVLGRPTRDPHGDPIPSAEGVITMPDAVRLTGVAAGSTVLVERISDRDPGLLQHLASAGVLPGARLAVGEGEPYSGAIEVRVGDGAGVNLGTPATDAVFVTVLP</sequence>
<evidence type="ECO:0000313" key="14">
    <source>
        <dbReference type="EMBL" id="GAA1742599.1"/>
    </source>
</evidence>
<keyword evidence="7" id="KW-0805">Transcription regulation</keyword>
<dbReference type="Gene3D" id="1.10.10.10">
    <property type="entry name" value="Winged helix-like DNA-binding domain superfamily/Winged helix DNA-binding domain"/>
    <property type="match status" value="1"/>
</dbReference>
<dbReference type="InterPro" id="IPR001367">
    <property type="entry name" value="Fe_dep_repressor"/>
</dbReference>
<keyword evidence="11" id="KW-0464">Manganese</keyword>
<dbReference type="SMART" id="SM00529">
    <property type="entry name" value="HTH_DTXR"/>
    <property type="match status" value="1"/>
</dbReference>
<dbReference type="SUPFAM" id="SSF50037">
    <property type="entry name" value="C-terminal domain of transcriptional repressors"/>
    <property type="match status" value="1"/>
</dbReference>